<dbReference type="AlphaFoldDB" id="A0A8S9NMZ9"/>
<sequence length="182" mass="20232">MVMVWDRVRNGPQRIGRARWASRSAARSSKLISSMIEQADRQHGRARRASWLVSWPSSPATRPATRPCSPGELAHVTAELAGDSTGNTAVLARVAAELTGRSVSAFEVLTEISWYVFVKIQEPVGYPTSWRTVDVSSPVSFAGEAVAKLIMGIPRRLRWVTFVVHREAWRHSRVWGKPSLSI</sequence>
<dbReference type="Proteomes" id="UP000712600">
    <property type="component" value="Unassembled WGS sequence"/>
</dbReference>
<reference evidence="1" key="1">
    <citation type="submission" date="2019-12" db="EMBL/GenBank/DDBJ databases">
        <title>Genome sequencing and annotation of Brassica cretica.</title>
        <authorList>
            <person name="Studholme D.J."/>
            <person name="Sarris P."/>
        </authorList>
    </citation>
    <scope>NUCLEOTIDE SEQUENCE</scope>
    <source>
        <strain evidence="1">PFS-109/04</strain>
        <tissue evidence="1">Leaf</tissue>
    </source>
</reference>
<comment type="caution">
    <text evidence="1">The sequence shown here is derived from an EMBL/GenBank/DDBJ whole genome shotgun (WGS) entry which is preliminary data.</text>
</comment>
<dbReference type="EMBL" id="QGKX02001621">
    <property type="protein sequence ID" value="KAF3504016.1"/>
    <property type="molecule type" value="Genomic_DNA"/>
</dbReference>
<accession>A0A8S9NMZ9</accession>
<name>A0A8S9NMZ9_BRACR</name>
<gene>
    <name evidence="1" type="ORF">F2Q69_00042242</name>
</gene>
<organism evidence="1 2">
    <name type="scientific">Brassica cretica</name>
    <name type="common">Mustard</name>
    <dbReference type="NCBI Taxonomy" id="69181"/>
    <lineage>
        <taxon>Eukaryota</taxon>
        <taxon>Viridiplantae</taxon>
        <taxon>Streptophyta</taxon>
        <taxon>Embryophyta</taxon>
        <taxon>Tracheophyta</taxon>
        <taxon>Spermatophyta</taxon>
        <taxon>Magnoliopsida</taxon>
        <taxon>eudicotyledons</taxon>
        <taxon>Gunneridae</taxon>
        <taxon>Pentapetalae</taxon>
        <taxon>rosids</taxon>
        <taxon>malvids</taxon>
        <taxon>Brassicales</taxon>
        <taxon>Brassicaceae</taxon>
        <taxon>Brassiceae</taxon>
        <taxon>Brassica</taxon>
    </lineage>
</organism>
<evidence type="ECO:0000313" key="2">
    <source>
        <dbReference type="Proteomes" id="UP000712600"/>
    </source>
</evidence>
<evidence type="ECO:0000313" key="1">
    <source>
        <dbReference type="EMBL" id="KAF3504016.1"/>
    </source>
</evidence>
<proteinExistence type="predicted"/>
<protein>
    <submittedName>
        <fullName evidence="1">Uncharacterized protein</fullName>
    </submittedName>
</protein>